<evidence type="ECO:0000313" key="3">
    <source>
        <dbReference type="Proteomes" id="UP001596030"/>
    </source>
</evidence>
<dbReference type="Proteomes" id="UP001596030">
    <property type="component" value="Unassembled WGS sequence"/>
</dbReference>
<evidence type="ECO:0000313" key="2">
    <source>
        <dbReference type="EMBL" id="MFC4540223.1"/>
    </source>
</evidence>
<protein>
    <submittedName>
        <fullName evidence="2">Glutamine amidotransferase</fullName>
    </submittedName>
</protein>
<dbReference type="PANTHER" id="PTHR42695">
    <property type="entry name" value="GLUTAMINE AMIDOTRANSFERASE YLR126C-RELATED"/>
    <property type="match status" value="1"/>
</dbReference>
<dbReference type="PROSITE" id="PS51273">
    <property type="entry name" value="GATASE_TYPE_1"/>
    <property type="match status" value="1"/>
</dbReference>
<dbReference type="Gene3D" id="3.40.50.880">
    <property type="match status" value="1"/>
</dbReference>
<dbReference type="Pfam" id="PF00117">
    <property type="entry name" value="GATase"/>
    <property type="match status" value="1"/>
</dbReference>
<comment type="caution">
    <text evidence="2">The sequence shown here is derived from an EMBL/GenBank/DDBJ whole genome shotgun (WGS) entry which is preliminary data.</text>
</comment>
<dbReference type="PANTHER" id="PTHR42695:SF5">
    <property type="entry name" value="GLUTAMINE AMIDOTRANSFERASE YLR126C-RELATED"/>
    <property type="match status" value="1"/>
</dbReference>
<dbReference type="RefSeq" id="WP_246968782.1">
    <property type="nucleotide sequence ID" value="NZ_JAKGAN010000002.1"/>
</dbReference>
<keyword evidence="2" id="KW-0315">Glutamine amidotransferase</keyword>
<accession>A0ABV9D5F2</accession>
<evidence type="ECO:0000259" key="1">
    <source>
        <dbReference type="Pfam" id="PF00117"/>
    </source>
</evidence>
<dbReference type="CDD" id="cd01741">
    <property type="entry name" value="GATase1_1"/>
    <property type="match status" value="1"/>
</dbReference>
<dbReference type="InterPro" id="IPR029062">
    <property type="entry name" value="Class_I_gatase-like"/>
</dbReference>
<gene>
    <name evidence="2" type="ORF">ACFO0U_15760</name>
</gene>
<sequence length="245" mass="26839">MTLKIGILATGTTPENLIETHGSYADMFVNLFGQAGYDFTFITFDVRDDIFPESAAACDAWIITGSKSSVCDKTPWMARLKALILEIYATGRPIVGICFGHQIVAEAFGADVNRYPNGWGVGLHTYQLDKSVPELDALGGQFTLNAVHQDQVLSKPTQAEVIASSPFCPFAALQYDNRILTLQAHPEFNVEFETRLLQSRRDAPIPSAAADQALTKLHEASARTDSLQVAHWMAAFLQQGRSSTE</sequence>
<organism evidence="2 3">
    <name type="scientific">Chromohalobacter sarecensis</name>
    <dbReference type="NCBI Taxonomy" id="245294"/>
    <lineage>
        <taxon>Bacteria</taxon>
        <taxon>Pseudomonadati</taxon>
        <taxon>Pseudomonadota</taxon>
        <taxon>Gammaproteobacteria</taxon>
        <taxon>Oceanospirillales</taxon>
        <taxon>Halomonadaceae</taxon>
        <taxon>Chromohalobacter</taxon>
    </lineage>
</organism>
<proteinExistence type="predicted"/>
<reference evidence="3" key="1">
    <citation type="journal article" date="2019" name="Int. J. Syst. Evol. Microbiol.">
        <title>The Global Catalogue of Microorganisms (GCM) 10K type strain sequencing project: providing services to taxonomists for standard genome sequencing and annotation.</title>
        <authorList>
            <consortium name="The Broad Institute Genomics Platform"/>
            <consortium name="The Broad Institute Genome Sequencing Center for Infectious Disease"/>
            <person name="Wu L."/>
            <person name="Ma J."/>
        </authorList>
    </citation>
    <scope>NUCLEOTIDE SEQUENCE [LARGE SCALE GENOMIC DNA]</scope>
    <source>
        <strain evidence="3">CGMCC 1.12121</strain>
    </source>
</reference>
<keyword evidence="3" id="KW-1185">Reference proteome</keyword>
<dbReference type="SUPFAM" id="SSF52317">
    <property type="entry name" value="Class I glutamine amidotransferase-like"/>
    <property type="match status" value="1"/>
</dbReference>
<dbReference type="EMBL" id="JBHSEU010000021">
    <property type="protein sequence ID" value="MFC4540223.1"/>
    <property type="molecule type" value="Genomic_DNA"/>
</dbReference>
<dbReference type="InterPro" id="IPR017926">
    <property type="entry name" value="GATASE"/>
</dbReference>
<name>A0ABV9D5F2_9GAMM</name>
<feature type="domain" description="Glutamine amidotransferase" evidence="1">
    <location>
        <begin position="17"/>
        <end position="190"/>
    </location>
</feature>
<dbReference type="InterPro" id="IPR044992">
    <property type="entry name" value="ChyE-like"/>
</dbReference>